<evidence type="ECO:0000256" key="3">
    <source>
        <dbReference type="ARBA" id="ARBA00022475"/>
    </source>
</evidence>
<reference evidence="9 10" key="1">
    <citation type="journal article" date="2015" name="Genome Announc.">
        <title>Expanding the biotechnology potential of lactobacilli through comparative genomics of 213 strains and associated genera.</title>
        <authorList>
            <person name="Sun Z."/>
            <person name="Harris H.M."/>
            <person name="McCann A."/>
            <person name="Guo C."/>
            <person name="Argimon S."/>
            <person name="Zhang W."/>
            <person name="Yang X."/>
            <person name="Jeffery I.B."/>
            <person name="Cooney J.C."/>
            <person name="Kagawa T.F."/>
            <person name="Liu W."/>
            <person name="Song Y."/>
            <person name="Salvetti E."/>
            <person name="Wrobel A."/>
            <person name="Rasinkangas P."/>
            <person name="Parkhill J."/>
            <person name="Rea M.C."/>
            <person name="O'Sullivan O."/>
            <person name="Ritari J."/>
            <person name="Douillard F.P."/>
            <person name="Paul Ross R."/>
            <person name="Yang R."/>
            <person name="Briner A.E."/>
            <person name="Felis G.E."/>
            <person name="de Vos W.M."/>
            <person name="Barrangou R."/>
            <person name="Klaenhammer T.R."/>
            <person name="Caufield P.W."/>
            <person name="Cui Y."/>
            <person name="Zhang H."/>
            <person name="O'Toole P.W."/>
        </authorList>
    </citation>
    <scope>NUCLEOTIDE SEQUENCE [LARGE SCALE GENOMIC DNA]</scope>
    <source>
        <strain evidence="9 10">LMG 26013</strain>
    </source>
</reference>
<dbReference type="PANTHER" id="PTHR43702:SF11">
    <property type="entry name" value="L-FUCOSE-PROTON SYMPORTER"/>
    <property type="match status" value="1"/>
</dbReference>
<evidence type="ECO:0000256" key="4">
    <source>
        <dbReference type="ARBA" id="ARBA00022692"/>
    </source>
</evidence>
<keyword evidence="6 7" id="KW-0472">Membrane</keyword>
<dbReference type="PANTHER" id="PTHR43702">
    <property type="entry name" value="L-FUCOSE-PROTON SYMPORTER"/>
    <property type="match status" value="1"/>
</dbReference>
<feature type="transmembrane region" description="Helical" evidence="7">
    <location>
        <begin position="426"/>
        <end position="444"/>
    </location>
</feature>
<sequence length="455" mass="49790">MEKPINGSVEPKHGFGLIKLRAKELEDGYLDRTPIFQFMLLSLLIPLWAAAASLNNILITQFKTIFTLSNAASAFVNSAFYLGYFVLAIPASRIIKKTSYKFAILMGLTLYTVGCWLFFPASHLATYGVFLVALFAIACGLSFLETSANTFSTLMGPKSASTVRLNISQIFYPIGAVAGILLGKYLVFNDGASLESTMAKMHGAERLAYGQKMLQQTLLPYKYIIVVLIIGMLLFALTQFPSGRPHAAKGAKKVADAKIGETLNYLIHNKEFMKGIGTEFVYMGMQTAVWSFTITLAMSFSKTITERDASTFMVYSYIAFFLGKIIATSLMKRFKSSQVLMGFSVVGVLALVYVMLVPNITAIYFAILASGLFGPGWPTIYSQTLDTVKDKRYTETAGAIVVMSIIGGAVSPLIQGAVADMTGSISLSFIVNVISFAVVGIYAYDYYRKHQRVAN</sequence>
<dbReference type="InterPro" id="IPR011701">
    <property type="entry name" value="MFS"/>
</dbReference>
<feature type="transmembrane region" description="Helical" evidence="7">
    <location>
        <begin position="65"/>
        <end position="87"/>
    </location>
</feature>
<evidence type="ECO:0000259" key="8">
    <source>
        <dbReference type="PROSITE" id="PS50850"/>
    </source>
</evidence>
<dbReference type="CDD" id="cd17394">
    <property type="entry name" value="MFS_FucP_like"/>
    <property type="match status" value="1"/>
</dbReference>
<feature type="transmembrane region" description="Helical" evidence="7">
    <location>
        <begin position="125"/>
        <end position="144"/>
    </location>
</feature>
<keyword evidence="10" id="KW-1185">Reference proteome</keyword>
<feature type="transmembrane region" description="Helical" evidence="7">
    <location>
        <begin position="99"/>
        <end position="119"/>
    </location>
</feature>
<protein>
    <submittedName>
        <fullName evidence="9">Fucose transport protein</fullName>
    </submittedName>
</protein>
<evidence type="ECO:0000313" key="10">
    <source>
        <dbReference type="Proteomes" id="UP000051783"/>
    </source>
</evidence>
<dbReference type="InterPro" id="IPR020846">
    <property type="entry name" value="MFS_dom"/>
</dbReference>
<feature type="transmembrane region" description="Helical" evidence="7">
    <location>
        <begin position="165"/>
        <end position="188"/>
    </location>
</feature>
<feature type="domain" description="Major facilitator superfamily (MFS) profile" evidence="8">
    <location>
        <begin position="35"/>
        <end position="451"/>
    </location>
</feature>
<dbReference type="RefSeq" id="WP_083491570.1">
    <property type="nucleotide sequence ID" value="NZ_JQCL01000054.1"/>
</dbReference>
<keyword evidence="3" id="KW-1003">Cell membrane</keyword>
<dbReference type="OrthoDB" id="9795150at2"/>
<dbReference type="SUPFAM" id="SSF103473">
    <property type="entry name" value="MFS general substrate transporter"/>
    <property type="match status" value="1"/>
</dbReference>
<comment type="caution">
    <text evidence="9">The sequence shown here is derived from an EMBL/GenBank/DDBJ whole genome shotgun (WGS) entry which is preliminary data.</text>
</comment>
<dbReference type="GO" id="GO:0005886">
    <property type="term" value="C:plasma membrane"/>
    <property type="evidence" value="ECO:0007669"/>
    <property type="project" value="UniProtKB-SubCell"/>
</dbReference>
<feature type="transmembrane region" description="Helical" evidence="7">
    <location>
        <begin position="393"/>
        <end position="414"/>
    </location>
</feature>
<dbReference type="Proteomes" id="UP000051783">
    <property type="component" value="Unassembled WGS sequence"/>
</dbReference>
<dbReference type="NCBIfam" id="TIGR00885">
    <property type="entry name" value="fucP"/>
    <property type="match status" value="1"/>
</dbReference>
<feature type="transmembrane region" description="Helical" evidence="7">
    <location>
        <begin position="38"/>
        <end position="59"/>
    </location>
</feature>
<keyword evidence="2" id="KW-0813">Transport</keyword>
<feature type="transmembrane region" description="Helical" evidence="7">
    <location>
        <begin position="312"/>
        <end position="331"/>
    </location>
</feature>
<dbReference type="InterPro" id="IPR036259">
    <property type="entry name" value="MFS_trans_sf"/>
</dbReference>
<evidence type="ECO:0000256" key="6">
    <source>
        <dbReference type="ARBA" id="ARBA00023136"/>
    </source>
</evidence>
<dbReference type="STRING" id="942150.IV64_GL002228"/>
<evidence type="ECO:0000256" key="1">
    <source>
        <dbReference type="ARBA" id="ARBA00004429"/>
    </source>
</evidence>
<dbReference type="PROSITE" id="PS50850">
    <property type="entry name" value="MFS"/>
    <property type="match status" value="1"/>
</dbReference>
<dbReference type="PATRIC" id="fig|942150.3.peg.2330"/>
<gene>
    <name evidence="9" type="ORF">IV64_GL002228</name>
</gene>
<dbReference type="InterPro" id="IPR005275">
    <property type="entry name" value="Lfuc_symporter_FucP"/>
</dbReference>
<dbReference type="EMBL" id="JQCL01000054">
    <property type="protein sequence ID" value="KRO11592.1"/>
    <property type="molecule type" value="Genomic_DNA"/>
</dbReference>
<comment type="subcellular location">
    <subcellularLocation>
        <location evidence="1">Cell inner membrane</location>
        <topology evidence="1">Multi-pass membrane protein</topology>
    </subcellularLocation>
</comment>
<dbReference type="InterPro" id="IPR050375">
    <property type="entry name" value="MFS_TsgA-like"/>
</dbReference>
<keyword evidence="4 7" id="KW-0812">Transmembrane</keyword>
<dbReference type="AlphaFoldDB" id="A0A0R2MD26"/>
<accession>A0A0R2MD26</accession>
<evidence type="ECO:0000313" key="9">
    <source>
        <dbReference type="EMBL" id="KRO11592.1"/>
    </source>
</evidence>
<evidence type="ECO:0000256" key="5">
    <source>
        <dbReference type="ARBA" id="ARBA00022989"/>
    </source>
</evidence>
<name>A0A0R2MD26_9LACO</name>
<feature type="transmembrane region" description="Helical" evidence="7">
    <location>
        <begin position="280"/>
        <end position="300"/>
    </location>
</feature>
<dbReference type="GO" id="GO:0015535">
    <property type="term" value="F:fucose:proton symporter activity"/>
    <property type="evidence" value="ECO:0007669"/>
    <property type="project" value="InterPro"/>
</dbReference>
<proteinExistence type="predicted"/>
<evidence type="ECO:0000256" key="2">
    <source>
        <dbReference type="ARBA" id="ARBA00022448"/>
    </source>
</evidence>
<keyword evidence="5 7" id="KW-1133">Transmembrane helix</keyword>
<organism evidence="9 10">
    <name type="scientific">Lactiplantibacillus xiangfangensis</name>
    <dbReference type="NCBI Taxonomy" id="942150"/>
    <lineage>
        <taxon>Bacteria</taxon>
        <taxon>Bacillati</taxon>
        <taxon>Bacillota</taxon>
        <taxon>Bacilli</taxon>
        <taxon>Lactobacillales</taxon>
        <taxon>Lactobacillaceae</taxon>
        <taxon>Lactiplantibacillus</taxon>
    </lineage>
</organism>
<evidence type="ECO:0000256" key="7">
    <source>
        <dbReference type="SAM" id="Phobius"/>
    </source>
</evidence>
<dbReference type="Pfam" id="PF07690">
    <property type="entry name" value="MFS_1"/>
    <property type="match status" value="1"/>
</dbReference>
<dbReference type="Gene3D" id="1.20.1250.20">
    <property type="entry name" value="MFS general substrate transporter like domains"/>
    <property type="match status" value="2"/>
</dbReference>
<feature type="transmembrane region" description="Helical" evidence="7">
    <location>
        <begin position="221"/>
        <end position="240"/>
    </location>
</feature>